<dbReference type="AlphaFoldDB" id="A0A840YI12"/>
<evidence type="ECO:0000256" key="3">
    <source>
        <dbReference type="ARBA" id="ARBA00047960"/>
    </source>
</evidence>
<dbReference type="Gene3D" id="3.40.30.10">
    <property type="entry name" value="Glutaredoxin"/>
    <property type="match status" value="1"/>
</dbReference>
<dbReference type="GO" id="GO:0005737">
    <property type="term" value="C:cytoplasm"/>
    <property type="evidence" value="ECO:0007669"/>
    <property type="project" value="UniProtKB-ARBA"/>
</dbReference>
<dbReference type="SFLD" id="SFLDG00358">
    <property type="entry name" value="Main_(cytGST)"/>
    <property type="match status" value="1"/>
</dbReference>
<dbReference type="PANTHER" id="PTHR44051:SF9">
    <property type="entry name" value="GLUTATHIONE S-TRANSFERASE 1"/>
    <property type="match status" value="1"/>
</dbReference>
<dbReference type="SUPFAM" id="SSF47616">
    <property type="entry name" value="GST C-terminal domain-like"/>
    <property type="match status" value="1"/>
</dbReference>
<keyword evidence="7" id="KW-1185">Reference proteome</keyword>
<dbReference type="EMBL" id="JACIJD010000006">
    <property type="protein sequence ID" value="MBB5693643.1"/>
    <property type="molecule type" value="Genomic_DNA"/>
</dbReference>
<dbReference type="PROSITE" id="PS50404">
    <property type="entry name" value="GST_NTER"/>
    <property type="match status" value="1"/>
</dbReference>
<dbReference type="GO" id="GO:0004601">
    <property type="term" value="F:peroxidase activity"/>
    <property type="evidence" value="ECO:0007669"/>
    <property type="project" value="UniProtKB-ARBA"/>
</dbReference>
<reference evidence="6 7" key="1">
    <citation type="submission" date="2020-08" db="EMBL/GenBank/DDBJ databases">
        <title>Genomic Encyclopedia of Type Strains, Phase IV (KMG-IV): sequencing the most valuable type-strain genomes for metagenomic binning, comparative biology and taxonomic classification.</title>
        <authorList>
            <person name="Goeker M."/>
        </authorList>
    </citation>
    <scope>NUCLEOTIDE SEQUENCE [LARGE SCALE GENOMIC DNA]</scope>
    <source>
        <strain evidence="6 7">DSM 25622</strain>
    </source>
</reference>
<dbReference type="InterPro" id="IPR040079">
    <property type="entry name" value="Glutathione_S-Trfase"/>
</dbReference>
<dbReference type="InterPro" id="IPR036282">
    <property type="entry name" value="Glutathione-S-Trfase_C_sf"/>
</dbReference>
<feature type="domain" description="GST N-terminal" evidence="4">
    <location>
        <begin position="1"/>
        <end position="81"/>
    </location>
</feature>
<evidence type="ECO:0000256" key="1">
    <source>
        <dbReference type="ARBA" id="ARBA00012452"/>
    </source>
</evidence>
<dbReference type="SFLD" id="SFLDS00019">
    <property type="entry name" value="Glutathione_Transferase_(cytos"/>
    <property type="match status" value="1"/>
</dbReference>
<gene>
    <name evidence="6" type="ORF">FHS87_001676</name>
</gene>
<dbReference type="Pfam" id="PF13409">
    <property type="entry name" value="GST_N_2"/>
    <property type="match status" value="1"/>
</dbReference>
<dbReference type="InterPro" id="IPR004045">
    <property type="entry name" value="Glutathione_S-Trfase_N"/>
</dbReference>
<dbReference type="InterPro" id="IPR010987">
    <property type="entry name" value="Glutathione-S-Trfase_C-like"/>
</dbReference>
<dbReference type="GO" id="GO:0004364">
    <property type="term" value="F:glutathione transferase activity"/>
    <property type="evidence" value="ECO:0007669"/>
    <property type="project" value="UniProtKB-EC"/>
</dbReference>
<comment type="catalytic activity">
    <reaction evidence="3">
        <text>RX + glutathione = an S-substituted glutathione + a halide anion + H(+)</text>
        <dbReference type="Rhea" id="RHEA:16437"/>
        <dbReference type="ChEBI" id="CHEBI:15378"/>
        <dbReference type="ChEBI" id="CHEBI:16042"/>
        <dbReference type="ChEBI" id="CHEBI:17792"/>
        <dbReference type="ChEBI" id="CHEBI:57925"/>
        <dbReference type="ChEBI" id="CHEBI:90779"/>
        <dbReference type="EC" id="2.5.1.18"/>
    </reaction>
</comment>
<evidence type="ECO:0000313" key="7">
    <source>
        <dbReference type="Proteomes" id="UP000580654"/>
    </source>
</evidence>
<dbReference type="CDD" id="cd03046">
    <property type="entry name" value="GST_N_GTT1_like"/>
    <property type="match status" value="1"/>
</dbReference>
<dbReference type="SUPFAM" id="SSF52833">
    <property type="entry name" value="Thioredoxin-like"/>
    <property type="match status" value="1"/>
</dbReference>
<dbReference type="Proteomes" id="UP000580654">
    <property type="component" value="Unassembled WGS sequence"/>
</dbReference>
<evidence type="ECO:0000256" key="2">
    <source>
        <dbReference type="ARBA" id="ARBA00022679"/>
    </source>
</evidence>
<evidence type="ECO:0000313" key="6">
    <source>
        <dbReference type="EMBL" id="MBB5693643.1"/>
    </source>
</evidence>
<accession>A0A840YI12</accession>
<keyword evidence="2 6" id="KW-0808">Transferase</keyword>
<dbReference type="InterPro" id="IPR036249">
    <property type="entry name" value="Thioredoxin-like_sf"/>
</dbReference>
<dbReference type="SFLD" id="SFLDG01150">
    <property type="entry name" value="Main.1:_Beta-like"/>
    <property type="match status" value="1"/>
</dbReference>
<feature type="domain" description="GST C-terminal" evidence="5">
    <location>
        <begin position="88"/>
        <end position="209"/>
    </location>
</feature>
<dbReference type="Pfam" id="PF13410">
    <property type="entry name" value="GST_C_2"/>
    <property type="match status" value="1"/>
</dbReference>
<evidence type="ECO:0000259" key="5">
    <source>
        <dbReference type="PROSITE" id="PS50405"/>
    </source>
</evidence>
<name>A0A840YI12_9PROT</name>
<organism evidence="6 7">
    <name type="scientific">Muricoccus pecuniae</name>
    <dbReference type="NCBI Taxonomy" id="693023"/>
    <lineage>
        <taxon>Bacteria</taxon>
        <taxon>Pseudomonadati</taxon>
        <taxon>Pseudomonadota</taxon>
        <taxon>Alphaproteobacteria</taxon>
        <taxon>Acetobacterales</taxon>
        <taxon>Roseomonadaceae</taxon>
        <taxon>Muricoccus</taxon>
    </lineage>
</organism>
<dbReference type="EC" id="2.5.1.18" evidence="1"/>
<comment type="caution">
    <text evidence="6">The sequence shown here is derived from an EMBL/GenBank/DDBJ whole genome shotgun (WGS) entry which is preliminary data.</text>
</comment>
<dbReference type="Gene3D" id="1.20.1050.10">
    <property type="match status" value="1"/>
</dbReference>
<evidence type="ECO:0000259" key="4">
    <source>
        <dbReference type="PROSITE" id="PS50404"/>
    </source>
</evidence>
<dbReference type="PROSITE" id="PS50405">
    <property type="entry name" value="GST_CTER"/>
    <property type="match status" value="1"/>
</dbReference>
<proteinExistence type="predicted"/>
<sequence>MIRLHHLQASRSHRILWLLEELGLPYDLLSYERDPRTMAAPPALRAVHPLGKSPVVEEDGEVLAESGAIIELLLDRHDAEGRLRPPRGTPAHGRYLHWLHFAEGSAMPPLLVKLYLSRLGPAAAPALPRVEAGIAANLGHMEAALSEEPFFAGPEFSGADIQMSFPVEASAARGGLTPSRPHLWRWLEAMRGRPAWKRAVEKGGPPMPAG</sequence>
<dbReference type="RefSeq" id="WP_184516193.1">
    <property type="nucleotide sequence ID" value="NZ_JACIJD010000006.1"/>
</dbReference>
<protein>
    <recommendedName>
        <fullName evidence="1">glutathione transferase</fullName>
        <ecNumber evidence="1">2.5.1.18</ecNumber>
    </recommendedName>
</protein>
<dbReference type="PANTHER" id="PTHR44051">
    <property type="entry name" value="GLUTATHIONE S-TRANSFERASE-RELATED"/>
    <property type="match status" value="1"/>
</dbReference>
<dbReference type="FunFam" id="3.40.30.10:FF:000156">
    <property type="entry name" value="Glutathione S-transferase 1"/>
    <property type="match status" value="1"/>
</dbReference>